<dbReference type="EMBL" id="JNFF01000047">
    <property type="protein sequence ID" value="KEQ30262.1"/>
    <property type="molecule type" value="Genomic_DNA"/>
</dbReference>
<name>A0A081PHT9_9SPHI</name>
<dbReference type="Gene3D" id="3.20.20.140">
    <property type="entry name" value="Metal-dependent hydrolases"/>
    <property type="match status" value="1"/>
</dbReference>
<dbReference type="InterPro" id="IPR006680">
    <property type="entry name" value="Amidohydro-rel"/>
</dbReference>
<evidence type="ECO:0000256" key="1">
    <source>
        <dbReference type="ARBA" id="ARBA00038310"/>
    </source>
</evidence>
<evidence type="ECO:0000259" key="2">
    <source>
        <dbReference type="Pfam" id="PF04909"/>
    </source>
</evidence>
<dbReference type="InterPro" id="IPR052350">
    <property type="entry name" value="Metallo-dep_Lactonases"/>
</dbReference>
<reference evidence="3 4" key="1">
    <citation type="journal article" date="1992" name="Int. J. Syst. Bacteriol.">
        <title>Sphingobacterium antarcticus sp. nov. a Psychrotrophic Bacterium from the Soils of Schirmacher Oasis, Antarctica.</title>
        <authorList>
            <person name="Shivaji S."/>
            <person name="Ray M.K."/>
            <person name="Rao N.S."/>
            <person name="Saiserr L."/>
            <person name="Jagannadham M.V."/>
            <person name="Kumar G.S."/>
            <person name="Reddy G."/>
            <person name="Bhargava P.M."/>
        </authorList>
    </citation>
    <scope>NUCLEOTIDE SEQUENCE [LARGE SCALE GENOMIC DNA]</scope>
    <source>
        <strain evidence="3 4">4BY</strain>
    </source>
</reference>
<organism evidence="3 4">
    <name type="scientific">Pedobacter antarcticus 4BY</name>
    <dbReference type="NCBI Taxonomy" id="1358423"/>
    <lineage>
        <taxon>Bacteria</taxon>
        <taxon>Pseudomonadati</taxon>
        <taxon>Bacteroidota</taxon>
        <taxon>Sphingobacteriia</taxon>
        <taxon>Sphingobacteriales</taxon>
        <taxon>Sphingobacteriaceae</taxon>
        <taxon>Pedobacter</taxon>
    </lineage>
</organism>
<gene>
    <name evidence="3" type="ORF">N180_17845</name>
</gene>
<dbReference type="PANTHER" id="PTHR43569">
    <property type="entry name" value="AMIDOHYDROLASE"/>
    <property type="match status" value="1"/>
</dbReference>
<comment type="similarity">
    <text evidence="1">Belongs to the metallo-dependent hydrolases superfamily.</text>
</comment>
<feature type="domain" description="Amidohydrolase-related" evidence="2">
    <location>
        <begin position="2"/>
        <end position="274"/>
    </location>
</feature>
<comment type="caution">
    <text evidence="3">The sequence shown here is derived from an EMBL/GenBank/DDBJ whole genome shotgun (WGS) entry which is preliminary data.</text>
</comment>
<dbReference type="RefSeq" id="WP_037440198.1">
    <property type="nucleotide sequence ID" value="NZ_JNFF01000047.1"/>
</dbReference>
<accession>A0A081PHT9</accession>
<keyword evidence="3" id="KW-0378">Hydrolase</keyword>
<keyword evidence="4" id="KW-1185">Reference proteome</keyword>
<sequence>MIDSHQHFWIYDQVRHSWIPDEYAAIRRDFLPEDLAPVLLENQISGCIAVQAEQTLAETDFLLGLAANSPIVLGVVGWVDLRGNQLEKELEYYSSFPLLKGFRHILQGEHERDAFLRPDFTAGLALLEKYGFSYDILVHADQLQYIPALAAAFPGLAFVLDHLGKPDIASGEISSWKNHMQAIAAFDNVSCKVSGMITEADLKNWKPSDLHPYLDTVASLFGMNRLMYGSDWPVCLAAGSYAAVKNIVLTHFGTFSDAEQHAFFNGNVSAFYKL</sequence>
<evidence type="ECO:0000313" key="3">
    <source>
        <dbReference type="EMBL" id="KEQ30262.1"/>
    </source>
</evidence>
<dbReference type="SUPFAM" id="SSF51556">
    <property type="entry name" value="Metallo-dependent hydrolases"/>
    <property type="match status" value="1"/>
</dbReference>
<dbReference type="Pfam" id="PF04909">
    <property type="entry name" value="Amidohydro_2"/>
    <property type="match status" value="1"/>
</dbReference>
<dbReference type="GO" id="GO:0016787">
    <property type="term" value="F:hydrolase activity"/>
    <property type="evidence" value="ECO:0007669"/>
    <property type="project" value="UniProtKB-KW"/>
</dbReference>
<dbReference type="eggNOG" id="COG3618">
    <property type="taxonomic scope" value="Bacteria"/>
</dbReference>
<proteinExistence type="inferred from homology"/>
<dbReference type="Proteomes" id="UP000028007">
    <property type="component" value="Unassembled WGS sequence"/>
</dbReference>
<dbReference type="PANTHER" id="PTHR43569:SF2">
    <property type="entry name" value="AMIDOHYDROLASE-RELATED DOMAIN-CONTAINING PROTEIN"/>
    <property type="match status" value="1"/>
</dbReference>
<dbReference type="AlphaFoldDB" id="A0A081PHT9"/>
<dbReference type="OrthoDB" id="5450317at2"/>
<evidence type="ECO:0000313" key="4">
    <source>
        <dbReference type="Proteomes" id="UP000028007"/>
    </source>
</evidence>
<dbReference type="InterPro" id="IPR032466">
    <property type="entry name" value="Metal_Hydrolase"/>
</dbReference>
<protein>
    <submittedName>
        <fullName evidence="3">Amidohydrolase</fullName>
    </submittedName>
</protein>